<dbReference type="AlphaFoldDB" id="A0A2M4DJH6"/>
<reference evidence="1" key="1">
    <citation type="submission" date="2018-01" db="EMBL/GenBank/DDBJ databases">
        <title>An insight into the sialome of Amazonian anophelines.</title>
        <authorList>
            <person name="Ribeiro J.M."/>
            <person name="Scarpassa V."/>
            <person name="Calvo E."/>
        </authorList>
    </citation>
    <scope>NUCLEOTIDE SEQUENCE</scope>
</reference>
<organism evidence="1">
    <name type="scientific">Anopheles darlingi</name>
    <name type="common">Mosquito</name>
    <dbReference type="NCBI Taxonomy" id="43151"/>
    <lineage>
        <taxon>Eukaryota</taxon>
        <taxon>Metazoa</taxon>
        <taxon>Ecdysozoa</taxon>
        <taxon>Arthropoda</taxon>
        <taxon>Hexapoda</taxon>
        <taxon>Insecta</taxon>
        <taxon>Pterygota</taxon>
        <taxon>Neoptera</taxon>
        <taxon>Endopterygota</taxon>
        <taxon>Diptera</taxon>
        <taxon>Nematocera</taxon>
        <taxon>Culicoidea</taxon>
        <taxon>Culicidae</taxon>
        <taxon>Anophelinae</taxon>
        <taxon>Anopheles</taxon>
    </lineage>
</organism>
<name>A0A2M4DJH6_ANODA</name>
<proteinExistence type="predicted"/>
<protein>
    <submittedName>
        <fullName evidence="1">Putative secreted protein</fullName>
    </submittedName>
</protein>
<evidence type="ECO:0000313" key="1">
    <source>
        <dbReference type="EMBL" id="MBW77699.1"/>
    </source>
</evidence>
<sequence length="107" mass="11822">MSGLLLYCFRVTTSGAIQYGVPTIVCRFSSPSMLAQKPKSVTFTDPSIPISTLSDLMSRWMMPFECRKLIAMSTSRQTAAIWRSFITVSVTTSVSGPPSMYSRITHS</sequence>
<dbReference type="EMBL" id="GGFL01013521">
    <property type="protein sequence ID" value="MBW77699.1"/>
    <property type="molecule type" value="Transcribed_RNA"/>
</dbReference>
<dbReference type="AntiFam" id="ANF00109">
    <property type="entry name" value="Shadow ORF (opposite afsK)"/>
</dbReference>
<accession>A0A2M4DJH6</accession>